<protein>
    <recommendedName>
        <fullName evidence="3">Tail fiber assembly protein</fullName>
    </recommendedName>
</protein>
<dbReference type="PANTHER" id="PTHR34413:SF2">
    <property type="entry name" value="PROPHAGE TAIL FIBER ASSEMBLY PROTEIN HOMOLOG TFAE-RELATED"/>
    <property type="match status" value="1"/>
</dbReference>
<dbReference type="RefSeq" id="WP_038223526.1">
    <property type="nucleotide sequence ID" value="NZ_CAWLWD010000154.1"/>
</dbReference>
<dbReference type="Pfam" id="PF02413">
    <property type="entry name" value="Caudo_TAP"/>
    <property type="match status" value="1"/>
</dbReference>
<dbReference type="PANTHER" id="PTHR34413">
    <property type="entry name" value="PROPHAGE TAIL FIBER ASSEMBLY PROTEIN HOMOLOG TFAE-RELATED-RELATED"/>
    <property type="match status" value="1"/>
</dbReference>
<evidence type="ECO:0008006" key="3">
    <source>
        <dbReference type="Google" id="ProtNLM"/>
    </source>
</evidence>
<dbReference type="AlphaFoldDB" id="A0A077NP04"/>
<comment type="caution">
    <text evidence="1">The sequence shown here is derived from an EMBL/GenBank/DDBJ whole genome shotgun (WGS) entry which is preliminary data.</text>
</comment>
<dbReference type="HOGENOM" id="CLU_094206_3_1_6"/>
<reference evidence="1" key="1">
    <citation type="submission" date="2013-07" db="EMBL/GenBank/DDBJ databases">
        <title>Sub-species coevolution in mutualistic symbiosis.</title>
        <authorList>
            <person name="Murfin K."/>
            <person name="Klassen J."/>
            <person name="Lee M."/>
            <person name="Forst S."/>
            <person name="Stock P."/>
            <person name="Goodrich-Blair H."/>
        </authorList>
    </citation>
    <scope>NUCLEOTIDE SEQUENCE [LARGE SCALE GENOMIC DNA]</scope>
    <source>
        <strain evidence="1">Feltiae Moldova</strain>
    </source>
</reference>
<accession>A0A077NP04</accession>
<dbReference type="InterPro" id="IPR003458">
    <property type="entry name" value="Phage_T4_Gp38_tail_assem"/>
</dbReference>
<gene>
    <name evidence="1" type="ORF">XBFM1_1730018</name>
</gene>
<organism evidence="1 2">
    <name type="scientific">Xenorhabdus bovienii str. feltiae Moldova</name>
    <dbReference type="NCBI Taxonomy" id="1398200"/>
    <lineage>
        <taxon>Bacteria</taxon>
        <taxon>Pseudomonadati</taxon>
        <taxon>Pseudomonadota</taxon>
        <taxon>Gammaproteobacteria</taxon>
        <taxon>Enterobacterales</taxon>
        <taxon>Morganellaceae</taxon>
        <taxon>Xenorhabdus</taxon>
    </lineage>
</organism>
<sequence>MAGVYNYLFDITHVLRPYSGITPANPEFSPPPNATRIVPELKVGFWPCWNGEKWNLCIDNRGKIAYNTRNHQTIDIIEIGKLPPELTFAIPNTPFDKWNGTQWVTDIGAQYQHEVRQAEFHKQKLLIDIFYRITPLQDAIELGIATDEEKAALIEWRKYRVLLNRIDCSIVPDIVWPEQPKE</sequence>
<evidence type="ECO:0000313" key="1">
    <source>
        <dbReference type="EMBL" id="CDH00630.1"/>
    </source>
</evidence>
<dbReference type="EMBL" id="CBSV010000083">
    <property type="protein sequence ID" value="CDH00630.1"/>
    <property type="molecule type" value="Genomic_DNA"/>
</dbReference>
<dbReference type="InterPro" id="IPR051220">
    <property type="entry name" value="TFA_Chaperone"/>
</dbReference>
<evidence type="ECO:0000313" key="2">
    <source>
        <dbReference type="Proteomes" id="UP000028487"/>
    </source>
</evidence>
<proteinExistence type="predicted"/>
<name>A0A077NP04_XENBV</name>
<dbReference type="Proteomes" id="UP000028487">
    <property type="component" value="Unassembled WGS sequence"/>
</dbReference>